<keyword evidence="2" id="KW-0326">Glycosidase</keyword>
<dbReference type="OrthoDB" id="3826165at2"/>
<name>A0A2K8P8P0_STRLA</name>
<dbReference type="GO" id="GO:0005975">
    <property type="term" value="P:carbohydrate metabolic process"/>
    <property type="evidence" value="ECO:0007669"/>
    <property type="project" value="UniProtKB-ARBA"/>
</dbReference>
<dbReference type="InterPro" id="IPR007110">
    <property type="entry name" value="Ig-like_dom"/>
</dbReference>
<sequence length="347" mass="35098">MVFGYPLRGIGTAKDGDPAAAGAWAAGATVTDAGPGVTPGSVLIAQGPVLSEVDVATAAVRRSLTLEGGDTFAVDPARGTVWFTDTGNRRVHRIDTAAFRVAGTVELPAGDGPGGFTEVDPRTGALWVGLDTSIVVHDATGVRLGTIRGTDLPRAARFDPLTQEAFVAWQDEGDPSRPGSDGDGTLAVYRTTDLREAAAPVALPGNHGQSGFAALAVTPGGWSVFVSSPAEGKITRLERSVSPKVTEEPSDRSAAAGTRVSLTARAEGTPEPSVAWQSSADGGKSRQPVAGATAAEYAFTAEAALDGRRCRAEFRNTGGTSRTAPVTLTVTTPGSGTTAGTAGGTGG</sequence>
<dbReference type="Proteomes" id="UP000231791">
    <property type="component" value="Chromosome"/>
</dbReference>
<dbReference type="InterPro" id="IPR036179">
    <property type="entry name" value="Ig-like_dom_sf"/>
</dbReference>
<evidence type="ECO:0000256" key="1">
    <source>
        <dbReference type="SAM" id="MobiDB-lite"/>
    </source>
</evidence>
<evidence type="ECO:0000313" key="3">
    <source>
        <dbReference type="Proteomes" id="UP000231791"/>
    </source>
</evidence>
<dbReference type="EMBL" id="CP024985">
    <property type="protein sequence ID" value="ATZ23109.1"/>
    <property type="molecule type" value="Genomic_DNA"/>
</dbReference>
<reference evidence="2 3" key="1">
    <citation type="submission" date="2017-11" db="EMBL/GenBank/DDBJ databases">
        <title>Complete genome sequence of Streptomyces lavendulae subsp. lavendulae CCM 3239 (formerly 'Streptomyces aureofaciens CCM 3239'), the producer of the angucycline-type antibiotic auricin.</title>
        <authorList>
            <person name="Busche T."/>
            <person name="Novakova R."/>
            <person name="Al'Dilaimi A."/>
            <person name="Homerova D."/>
            <person name="Feckova L."/>
            <person name="Rezuchova B."/>
            <person name="Mingyar E."/>
            <person name="Csolleiova D."/>
            <person name="Bekeova C."/>
            <person name="Winkler A."/>
            <person name="Sevcikova B."/>
            <person name="Kalinowski J."/>
            <person name="Kormanec J."/>
            <person name="Ruckert C."/>
        </authorList>
    </citation>
    <scope>NUCLEOTIDE SEQUENCE [LARGE SCALE GENOMIC DNA]</scope>
    <source>
        <strain evidence="2 3">CCM 3239</strain>
    </source>
</reference>
<dbReference type="SUPFAM" id="SSF48726">
    <property type="entry name" value="Immunoglobulin"/>
    <property type="match status" value="1"/>
</dbReference>
<accession>A0A2K8P8P0</accession>
<feature type="region of interest" description="Disordered" evidence="1">
    <location>
        <begin position="315"/>
        <end position="347"/>
    </location>
</feature>
<dbReference type="Gene3D" id="2.130.10.10">
    <property type="entry name" value="YVTN repeat-like/Quinoprotein amine dehydrogenase"/>
    <property type="match status" value="1"/>
</dbReference>
<dbReference type="KEGG" id="slx:SLAV_06020"/>
<keyword evidence="2" id="KW-0378">Hydrolase</keyword>
<dbReference type="GO" id="GO:0008810">
    <property type="term" value="F:cellulase activity"/>
    <property type="evidence" value="ECO:0007669"/>
    <property type="project" value="UniProtKB-EC"/>
</dbReference>
<dbReference type="SUPFAM" id="SSF50969">
    <property type="entry name" value="YVTN repeat-like/Quinoprotein amine dehydrogenase"/>
    <property type="match status" value="1"/>
</dbReference>
<feature type="compositionally biased region" description="Low complexity" evidence="1">
    <location>
        <begin position="325"/>
        <end position="340"/>
    </location>
</feature>
<dbReference type="InterPro" id="IPR015943">
    <property type="entry name" value="WD40/YVTN_repeat-like_dom_sf"/>
</dbReference>
<evidence type="ECO:0000313" key="2">
    <source>
        <dbReference type="EMBL" id="ATZ23109.1"/>
    </source>
</evidence>
<dbReference type="RefSeq" id="WP_037687277.1">
    <property type="nucleotide sequence ID" value="NZ_CP024985.1"/>
</dbReference>
<dbReference type="PROSITE" id="PS50835">
    <property type="entry name" value="IG_LIKE"/>
    <property type="match status" value="1"/>
</dbReference>
<feature type="compositionally biased region" description="Basic and acidic residues" evidence="1">
    <location>
        <begin position="238"/>
        <end position="251"/>
    </location>
</feature>
<feature type="region of interest" description="Disordered" evidence="1">
    <location>
        <begin position="238"/>
        <end position="288"/>
    </location>
</feature>
<dbReference type="AlphaFoldDB" id="A0A2K8P8P0"/>
<dbReference type="Gene3D" id="2.60.40.10">
    <property type="entry name" value="Immunoglobulins"/>
    <property type="match status" value="1"/>
</dbReference>
<dbReference type="InterPro" id="IPR013783">
    <property type="entry name" value="Ig-like_fold"/>
</dbReference>
<keyword evidence="3" id="KW-1185">Reference proteome</keyword>
<dbReference type="EC" id="3.2.1.4" evidence="2"/>
<proteinExistence type="predicted"/>
<organism evidence="2 3">
    <name type="scientific">Streptomyces lavendulae subsp. lavendulae</name>
    <dbReference type="NCBI Taxonomy" id="58340"/>
    <lineage>
        <taxon>Bacteria</taxon>
        <taxon>Bacillati</taxon>
        <taxon>Actinomycetota</taxon>
        <taxon>Actinomycetes</taxon>
        <taxon>Kitasatosporales</taxon>
        <taxon>Streptomycetaceae</taxon>
        <taxon>Streptomyces</taxon>
    </lineage>
</organism>
<gene>
    <name evidence="2" type="primary">cenC</name>
    <name evidence="2" type="ORF">SLAV_06020</name>
</gene>
<dbReference type="GeneID" id="49382325"/>
<dbReference type="InterPro" id="IPR011044">
    <property type="entry name" value="Quino_amine_DH_bsu"/>
</dbReference>
<protein>
    <submittedName>
        <fullName evidence="2">Endoglucanase C</fullName>
        <ecNumber evidence="2">3.2.1.4</ecNumber>
    </submittedName>
</protein>